<feature type="region of interest" description="Disordered" evidence="9">
    <location>
        <begin position="171"/>
        <end position="203"/>
    </location>
</feature>
<protein>
    <submittedName>
        <fullName evidence="12">Uncharacterized protein</fullName>
    </submittedName>
</protein>
<feature type="compositionally biased region" description="Polar residues" evidence="9">
    <location>
        <begin position="1801"/>
        <end position="1813"/>
    </location>
</feature>
<evidence type="ECO:0000256" key="7">
    <source>
        <dbReference type="ARBA" id="ARBA00023125"/>
    </source>
</evidence>
<dbReference type="CDD" id="cd18793">
    <property type="entry name" value="SF2_C_SNF"/>
    <property type="match status" value="1"/>
</dbReference>
<keyword evidence="8" id="KW-0539">Nucleus</keyword>
<feature type="region of interest" description="Disordered" evidence="9">
    <location>
        <begin position="216"/>
        <end position="352"/>
    </location>
</feature>
<dbReference type="InterPro" id="IPR044574">
    <property type="entry name" value="ARIP4-like"/>
</dbReference>
<feature type="region of interest" description="Disordered" evidence="9">
    <location>
        <begin position="1600"/>
        <end position="1634"/>
    </location>
</feature>
<dbReference type="SMART" id="SM00487">
    <property type="entry name" value="DEXDc"/>
    <property type="match status" value="1"/>
</dbReference>
<evidence type="ECO:0000313" key="13">
    <source>
        <dbReference type="Proteomes" id="UP000708208"/>
    </source>
</evidence>
<evidence type="ECO:0000256" key="8">
    <source>
        <dbReference type="ARBA" id="ARBA00023242"/>
    </source>
</evidence>
<keyword evidence="3" id="KW-0547">Nucleotide-binding</keyword>
<dbReference type="Proteomes" id="UP000708208">
    <property type="component" value="Unassembled WGS sequence"/>
</dbReference>
<dbReference type="PANTHER" id="PTHR45797">
    <property type="entry name" value="RAD54-LIKE"/>
    <property type="match status" value="1"/>
</dbReference>
<dbReference type="Pfam" id="PF09776">
    <property type="entry name" value="Mitoc_L55"/>
    <property type="match status" value="1"/>
</dbReference>
<feature type="region of interest" description="Disordered" evidence="9">
    <location>
        <begin position="1646"/>
        <end position="1823"/>
    </location>
</feature>
<feature type="compositionally biased region" description="Low complexity" evidence="9">
    <location>
        <begin position="1685"/>
        <end position="1695"/>
    </location>
</feature>
<evidence type="ECO:0000313" key="12">
    <source>
        <dbReference type="EMBL" id="CAG7717479.1"/>
    </source>
</evidence>
<accession>A0A8J2JMX6</accession>
<feature type="compositionally biased region" description="Basic residues" evidence="9">
    <location>
        <begin position="335"/>
        <end position="346"/>
    </location>
</feature>
<dbReference type="GO" id="GO:0005762">
    <property type="term" value="C:mitochondrial large ribosomal subunit"/>
    <property type="evidence" value="ECO:0007669"/>
    <property type="project" value="InterPro"/>
</dbReference>
<feature type="compositionally biased region" description="Low complexity" evidence="9">
    <location>
        <begin position="27"/>
        <end position="36"/>
    </location>
</feature>
<dbReference type="InterPro" id="IPR049730">
    <property type="entry name" value="SNF2/RAD54-like_C"/>
</dbReference>
<feature type="compositionally biased region" description="Basic and acidic residues" evidence="9">
    <location>
        <begin position="1646"/>
        <end position="1658"/>
    </location>
</feature>
<feature type="compositionally biased region" description="Polar residues" evidence="9">
    <location>
        <begin position="1659"/>
        <end position="1677"/>
    </location>
</feature>
<sequence>SQETNSPIIIASSTIHNSTVVVHESTARSARSGSRTNPFLRTLKEQPGSDHGSTITIRYHEPRQIIKLPFDLTPLTEEEKAIHLQRRKPKTRVKIVEDSEKVEFDSKKYRKYMKKDITKPVSLEKLLFPSCPATIKDFHESRLFEKMTESSLSTRAHFTLGQELPVSLMVSSSDELEEEPLTKRIKIDESNDPPKPAFPSENNLDFDLLKEDDTYDPEHLLGSTLNPDDPSGDSKVPSHPSEDSASEGGEISSSEEVKSKSVSGLDTNVTGLETTKENEGNPSETTRKYKSKTKSRKRRKSKLEPKDDPELQNSTSDEEDEDRGDHTTTGQSEKSKKRNRPSHLRKNIREILSTNQLDEETLAAQREEQERRARVSLKLAQQQQQNLVQMLNTATPSNHPFQLSQQIDKLFARKGVMPAPGLIPIVSSSKKVTPPTVIDEVVLSSDEENPDIIPLEEGIQRPDIFRGLDLDRRNGFSGFRNSGGTMQHVDGAEPLDAQEDVKVAMGEESDSDDCVVLSPSAYHDEIDKEGKEDENNFPDELGRVLVNVAHPPDDPDIFLAPQIARAVKPHQIGGIRFLYDNVIESLDRFNTSNGFGCILAHSMGLGKTIQAVSFCDIFLRHTHSKTVLIIVPINTIQNWLNEFDFWVPPDETVAGSSFKLRYEKKLKGRKGNGKNTKSMSQDSPSQPKLEQPSSSAPSPVQINAMPGEPEEENSRITNSDESSATTSSSSDVRPRKFQVFVLNETVKTLGAREKIISEWSCQGGVLLLGYEMYRMLALKKLKRSSKKKLASLSLHDGTDVGRAEEQSLERIYEHLVRPGPDLVICDEGHRIKNSGASISQALKAVRTRRRVVLTGYPLQNNLMEYWCMVDFVRPNYLGSKTEFSNMFERPITNGQCTDSSMSDRKLMRYRSHVLHTLLEGFVQRRSHQVLQSALPFKEEWVFLLKMTPIQYTLYKEFIRYLREEHRDKNADKDGSPTANPIKAFAVCCKIWNHPDALYNVVKKQEDVLDDLDMDDIDGSEDGRKKRKPRGTANNKNRNLTVSTIASPTRTIPDFNFNNFNAEILGLGIASAANIPSTVGQQSLPNNLDGRSISLEWASAVFKNYESELLENGVKFQLLFAIVEEIQKVGDKLLVFSQSLLTLDLIELFLGKKFGWRKNSHYFRLDGSTSGLEREKLIYDFNDNENIHLFLVSTRAGSLGINLIGANRVVVFDASWNPCHDAQAVCRVYRYGQKKECQIYRFVTDCTLEKRIYDRQINKRGMSDRVVDEMNPEAHLQTKDVTSFLVLDQAQMDEAQNTDVRHNFDMGKFTDPVLRTVLNRCGDRLTREPFEHESLLIDRKESKLSAKEKRIARLNYEEEKKQSGNSYSRPSYSAFYPKPMDSASLSQSNSSYSSNFPLSYNNFAHFSDTDRIRMMNTSTMSYREKMLELHQIQQKRLQQHADLPYDILKERGIDVRFMNLKKDAYLIDPQSGREMYLKAGEKISILRSPQGTYLRIGANGSLIGIKPTSANSNSYRGIPLVGDVSTTQLQALVYSLLRPAKQTSFYNPYVDSNSRNPVATEISPYFNRRSGFDANKPPPMQKLPPTSGLFPSFHNHQITNFRSNSGGDVTILRGGAKSLPPPKYPSPRQNSSNNNSDVEIIEFDEHFGEVSSTRGEETSTKNVVSSEKSMENLRSLNIVSRKDSSSSRQSPSFSDSVCRNRVSGPPTPDISIVPIPASPSGKASFLSHLDTPIDGRPKSVIRSGNNSTGPKSGSGSNDNSNSNSNLSWEHSSGSDLSTNLSTPISNINPPEDNPDATLWASPENTPGITPSASGLTPGASPSLDTSFLDEALPAWANSSSPNAMRASRPFLDTRLAPDLIQNTAFKTRDVQFPPNSEIYGHFFDDINNTEGASGTTSNYNDFFGAGAAGGNGLSPVSHVPGSQNNGSSSNLMMNPVDLLSILNKLVSISSVYFIGTTETYL</sequence>
<feature type="compositionally biased region" description="Basic and acidic residues" evidence="9">
    <location>
        <begin position="180"/>
        <end position="189"/>
    </location>
</feature>
<feature type="compositionally biased region" description="Basic residues" evidence="9">
    <location>
        <begin position="288"/>
        <end position="301"/>
    </location>
</feature>
<dbReference type="InterPro" id="IPR014001">
    <property type="entry name" value="Helicase_ATP-bd"/>
</dbReference>
<organism evidence="12 13">
    <name type="scientific">Allacma fusca</name>
    <dbReference type="NCBI Taxonomy" id="39272"/>
    <lineage>
        <taxon>Eukaryota</taxon>
        <taxon>Metazoa</taxon>
        <taxon>Ecdysozoa</taxon>
        <taxon>Arthropoda</taxon>
        <taxon>Hexapoda</taxon>
        <taxon>Collembola</taxon>
        <taxon>Symphypleona</taxon>
        <taxon>Sminthuridae</taxon>
        <taxon>Allacma</taxon>
    </lineage>
</organism>
<evidence type="ECO:0000256" key="3">
    <source>
        <dbReference type="ARBA" id="ARBA00022741"/>
    </source>
</evidence>
<dbReference type="GO" id="GO:0004386">
    <property type="term" value="F:helicase activity"/>
    <property type="evidence" value="ECO:0007669"/>
    <property type="project" value="UniProtKB-KW"/>
</dbReference>
<dbReference type="PROSITE" id="PS51194">
    <property type="entry name" value="HELICASE_CTER"/>
    <property type="match status" value="1"/>
</dbReference>
<dbReference type="OrthoDB" id="2020972at2759"/>
<feature type="region of interest" description="Disordered" evidence="9">
    <location>
        <begin position="668"/>
        <end position="730"/>
    </location>
</feature>
<dbReference type="PROSITE" id="PS51192">
    <property type="entry name" value="HELICASE_ATP_BIND_1"/>
    <property type="match status" value="1"/>
</dbReference>
<evidence type="ECO:0000256" key="2">
    <source>
        <dbReference type="ARBA" id="ARBA00007025"/>
    </source>
</evidence>
<keyword evidence="7" id="KW-0238">DNA-binding</keyword>
<feature type="compositionally biased region" description="Low complexity" evidence="9">
    <location>
        <begin position="1752"/>
        <end position="1773"/>
    </location>
</feature>
<dbReference type="InterPro" id="IPR001650">
    <property type="entry name" value="Helicase_C-like"/>
</dbReference>
<feature type="compositionally biased region" description="Polar residues" evidence="9">
    <location>
        <begin position="1741"/>
        <end position="1750"/>
    </location>
</feature>
<feature type="compositionally biased region" description="Polar residues" evidence="9">
    <location>
        <begin position="1774"/>
        <end position="1787"/>
    </location>
</feature>
<dbReference type="GO" id="GO:0003677">
    <property type="term" value="F:DNA binding"/>
    <property type="evidence" value="ECO:0007669"/>
    <property type="project" value="UniProtKB-KW"/>
</dbReference>
<dbReference type="GO" id="GO:0003735">
    <property type="term" value="F:structural constituent of ribosome"/>
    <property type="evidence" value="ECO:0007669"/>
    <property type="project" value="InterPro"/>
</dbReference>
<comment type="subcellular location">
    <subcellularLocation>
        <location evidence="1">Nucleus</location>
    </subcellularLocation>
</comment>
<evidence type="ECO:0000256" key="9">
    <source>
        <dbReference type="SAM" id="MobiDB-lite"/>
    </source>
</evidence>
<dbReference type="GO" id="GO:0005524">
    <property type="term" value="F:ATP binding"/>
    <property type="evidence" value="ECO:0007669"/>
    <property type="project" value="UniProtKB-KW"/>
</dbReference>
<proteinExistence type="inferred from homology"/>
<comment type="similarity">
    <text evidence="2">Belongs to the SNF2/RAD54 helicase family.</text>
</comment>
<dbReference type="InterPro" id="IPR018615">
    <property type="entry name" value="Ribosomal_mL55"/>
</dbReference>
<feature type="domain" description="Helicase ATP-binding" evidence="10">
    <location>
        <begin position="588"/>
        <end position="875"/>
    </location>
</feature>
<evidence type="ECO:0000259" key="11">
    <source>
        <dbReference type="PROSITE" id="PS51194"/>
    </source>
</evidence>
<keyword evidence="4" id="KW-0378">Hydrolase</keyword>
<feature type="region of interest" description="Disordered" evidence="9">
    <location>
        <begin position="1013"/>
        <end position="1037"/>
    </location>
</feature>
<name>A0A8J2JMX6_9HEXA</name>
<feature type="compositionally biased region" description="Polar residues" evidence="9">
    <location>
        <begin position="264"/>
        <end position="273"/>
    </location>
</feature>
<evidence type="ECO:0000256" key="4">
    <source>
        <dbReference type="ARBA" id="ARBA00022801"/>
    </source>
</evidence>
<dbReference type="Pfam" id="PF00271">
    <property type="entry name" value="Helicase_C"/>
    <property type="match status" value="1"/>
</dbReference>
<keyword evidence="6" id="KW-0067">ATP-binding</keyword>
<feature type="non-terminal residue" evidence="12">
    <location>
        <position position="1"/>
    </location>
</feature>
<dbReference type="EMBL" id="CAJVCH010046219">
    <property type="protein sequence ID" value="CAG7717479.1"/>
    <property type="molecule type" value="Genomic_DNA"/>
</dbReference>
<dbReference type="Pfam" id="PF00176">
    <property type="entry name" value="SNF2-rel_dom"/>
    <property type="match status" value="1"/>
</dbReference>
<feature type="compositionally biased region" description="Polar residues" evidence="9">
    <location>
        <begin position="678"/>
        <end position="701"/>
    </location>
</feature>
<dbReference type="PANTHER" id="PTHR45797:SF1">
    <property type="entry name" value="HELICASE ARIP4"/>
    <property type="match status" value="1"/>
</dbReference>
<dbReference type="SMART" id="SM00490">
    <property type="entry name" value="HELICc"/>
    <property type="match status" value="1"/>
</dbReference>
<feature type="region of interest" description="Disordered" evidence="9">
    <location>
        <begin position="25"/>
        <end position="53"/>
    </location>
</feature>
<evidence type="ECO:0000256" key="5">
    <source>
        <dbReference type="ARBA" id="ARBA00022806"/>
    </source>
</evidence>
<evidence type="ECO:0000256" key="6">
    <source>
        <dbReference type="ARBA" id="ARBA00022840"/>
    </source>
</evidence>
<evidence type="ECO:0000256" key="1">
    <source>
        <dbReference type="ARBA" id="ARBA00004123"/>
    </source>
</evidence>
<keyword evidence="13" id="KW-1185">Reference proteome</keyword>
<feature type="domain" description="Helicase C-terminal" evidence="11">
    <location>
        <begin position="1120"/>
        <end position="1273"/>
    </location>
</feature>
<reference evidence="12" key="1">
    <citation type="submission" date="2021-06" db="EMBL/GenBank/DDBJ databases">
        <authorList>
            <person name="Hodson N. C."/>
            <person name="Mongue J. A."/>
            <person name="Jaron S. K."/>
        </authorList>
    </citation>
    <scope>NUCLEOTIDE SEQUENCE</scope>
</reference>
<evidence type="ECO:0000259" key="10">
    <source>
        <dbReference type="PROSITE" id="PS51192"/>
    </source>
</evidence>
<feature type="compositionally biased region" description="Low complexity" evidence="9">
    <location>
        <begin position="719"/>
        <end position="730"/>
    </location>
</feature>
<comment type="caution">
    <text evidence="12">The sequence shown here is derived from an EMBL/GenBank/DDBJ whole genome shotgun (WGS) entry which is preliminary data.</text>
</comment>
<dbReference type="InterPro" id="IPR000330">
    <property type="entry name" value="SNF2_N"/>
</dbReference>
<dbReference type="GO" id="GO:0005634">
    <property type="term" value="C:nucleus"/>
    <property type="evidence" value="ECO:0007669"/>
    <property type="project" value="UniProtKB-SubCell"/>
</dbReference>
<gene>
    <name evidence="12" type="ORF">AFUS01_LOCUS6936</name>
</gene>
<keyword evidence="5" id="KW-0347">Helicase</keyword>
<dbReference type="GO" id="GO:0016887">
    <property type="term" value="F:ATP hydrolysis activity"/>
    <property type="evidence" value="ECO:0007669"/>
    <property type="project" value="InterPro"/>
</dbReference>